<evidence type="ECO:0000259" key="3">
    <source>
        <dbReference type="PROSITE" id="PS50106"/>
    </source>
</evidence>
<dbReference type="GO" id="GO:0006508">
    <property type="term" value="P:proteolysis"/>
    <property type="evidence" value="ECO:0007669"/>
    <property type="project" value="UniProtKB-KW"/>
</dbReference>
<dbReference type="SUPFAM" id="SSF54211">
    <property type="entry name" value="Ribosomal protein S5 domain 2-like"/>
    <property type="match status" value="1"/>
</dbReference>
<dbReference type="Proteomes" id="UP000571817">
    <property type="component" value="Unassembled WGS sequence"/>
</dbReference>
<dbReference type="GO" id="GO:0004252">
    <property type="term" value="F:serine-type endopeptidase activity"/>
    <property type="evidence" value="ECO:0007669"/>
    <property type="project" value="UniProtKB-UniRule"/>
</dbReference>
<evidence type="ECO:0000256" key="1">
    <source>
        <dbReference type="PROSITE-ProRule" id="PRU01122"/>
    </source>
</evidence>
<dbReference type="PANTHER" id="PTHR10046">
    <property type="entry name" value="ATP DEPENDENT LON PROTEASE FAMILY MEMBER"/>
    <property type="match status" value="1"/>
</dbReference>
<dbReference type="Gene3D" id="3.30.230.10">
    <property type="match status" value="1"/>
</dbReference>
<dbReference type="PROSITE" id="PS50106">
    <property type="entry name" value="PDZ"/>
    <property type="match status" value="1"/>
</dbReference>
<evidence type="ECO:0000313" key="5">
    <source>
        <dbReference type="EMBL" id="NYJ73863.1"/>
    </source>
</evidence>
<dbReference type="Pfam" id="PF05362">
    <property type="entry name" value="Lon_C"/>
    <property type="match status" value="1"/>
</dbReference>
<dbReference type="AlphaFoldDB" id="A0A853DCZ0"/>
<organism evidence="5 6">
    <name type="scientific">Allobranchiibius huperziae</name>
    <dbReference type="NCBI Taxonomy" id="1874116"/>
    <lineage>
        <taxon>Bacteria</taxon>
        <taxon>Bacillati</taxon>
        <taxon>Actinomycetota</taxon>
        <taxon>Actinomycetes</taxon>
        <taxon>Micrococcales</taxon>
        <taxon>Dermacoccaceae</taxon>
        <taxon>Allobranchiibius</taxon>
    </lineage>
</organism>
<dbReference type="InterPro" id="IPR014721">
    <property type="entry name" value="Ribsml_uS5_D2-typ_fold_subgr"/>
</dbReference>
<keyword evidence="2" id="KW-1133">Transmembrane helix</keyword>
<dbReference type="Pfam" id="PF13180">
    <property type="entry name" value="PDZ_2"/>
    <property type="match status" value="1"/>
</dbReference>
<keyword evidence="1" id="KW-0378">Hydrolase</keyword>
<dbReference type="InterPro" id="IPR036034">
    <property type="entry name" value="PDZ_sf"/>
</dbReference>
<dbReference type="GO" id="GO:0005524">
    <property type="term" value="F:ATP binding"/>
    <property type="evidence" value="ECO:0007669"/>
    <property type="project" value="InterPro"/>
</dbReference>
<protein>
    <recommendedName>
        <fullName evidence="1">endopeptidase La</fullName>
        <ecNumber evidence="1">3.4.21.53</ecNumber>
    </recommendedName>
</protein>
<feature type="domain" description="Lon proteolytic" evidence="4">
    <location>
        <begin position="255"/>
        <end position="356"/>
    </location>
</feature>
<accession>A0A853DCZ0</accession>
<dbReference type="InterPro" id="IPR020568">
    <property type="entry name" value="Ribosomal_Su5_D2-typ_SF"/>
</dbReference>
<keyword evidence="6" id="KW-1185">Reference proteome</keyword>
<comment type="caution">
    <text evidence="5">The sequence shown here is derived from an EMBL/GenBank/DDBJ whole genome shotgun (WGS) entry which is preliminary data.</text>
</comment>
<dbReference type="EC" id="3.4.21.53" evidence="1"/>
<evidence type="ECO:0000259" key="4">
    <source>
        <dbReference type="PROSITE" id="PS51786"/>
    </source>
</evidence>
<keyword evidence="2" id="KW-0812">Transmembrane</keyword>
<gene>
    <name evidence="5" type="ORF">HNR15_000826</name>
</gene>
<evidence type="ECO:0000256" key="2">
    <source>
        <dbReference type="SAM" id="Phobius"/>
    </source>
</evidence>
<evidence type="ECO:0000313" key="6">
    <source>
        <dbReference type="Proteomes" id="UP000571817"/>
    </source>
</evidence>
<dbReference type="GO" id="GO:0004176">
    <property type="term" value="F:ATP-dependent peptidase activity"/>
    <property type="evidence" value="ECO:0007669"/>
    <property type="project" value="UniProtKB-UniRule"/>
</dbReference>
<sequence>MTTSYDARDAGRAGNARLGGLRPRTVVWLVFAVVVVLAVAALNLIHVPVAILRPGPAQNTLGAVDGKPVISISGHPTYPTSGSLDFTTVSLAGGPQYPVSVWEWATAHLNSNAQIVPADEYFPKNVTSKQVEQQDTTDMADSQQTAQVVALRQAGIEVPETVSVGMVSPGSPAAKYLKVSDVVRSINGTALVRLTTARAVLDKISPGSTVTLQVTRAGKPLTLRIKTEKNTQGSGSLLGFYPVPDYTLPFKVDVNAGDVGGPSAGNMFTLAIYDKLTPGSLTGGKRFAGTGTISEDGSVGPIGGIRQKMVGAHDSGAKYFLAPASDCNEAHGHIPSGLTVIRISSFAQAVAAVEKVASGQGAGLPSC</sequence>
<dbReference type="SMART" id="SM00228">
    <property type="entry name" value="PDZ"/>
    <property type="match status" value="1"/>
</dbReference>
<feature type="transmembrane region" description="Helical" evidence="2">
    <location>
        <begin position="26"/>
        <end position="45"/>
    </location>
</feature>
<name>A0A853DCZ0_9MICO</name>
<keyword evidence="2" id="KW-0472">Membrane</keyword>
<feature type="active site" evidence="1">
    <location>
        <position position="308"/>
    </location>
</feature>
<dbReference type="InterPro" id="IPR001478">
    <property type="entry name" value="PDZ"/>
</dbReference>
<dbReference type="PROSITE" id="PS51786">
    <property type="entry name" value="LON_PROTEOLYTIC"/>
    <property type="match status" value="1"/>
</dbReference>
<reference evidence="5 6" key="1">
    <citation type="submission" date="2020-07" db="EMBL/GenBank/DDBJ databases">
        <title>Sequencing the genomes of 1000 actinobacteria strains.</title>
        <authorList>
            <person name="Klenk H.-P."/>
        </authorList>
    </citation>
    <scope>NUCLEOTIDE SEQUENCE [LARGE SCALE GENOMIC DNA]</scope>
    <source>
        <strain evidence="5 6">DSM 29531</strain>
    </source>
</reference>
<dbReference type="InterPro" id="IPR008269">
    <property type="entry name" value="Lon_proteolytic"/>
</dbReference>
<comment type="similarity">
    <text evidence="1">Belongs to the peptidase S16 family.</text>
</comment>
<keyword evidence="1" id="KW-0645">Protease</keyword>
<dbReference type="InterPro" id="IPR027065">
    <property type="entry name" value="Lon_Prtase"/>
</dbReference>
<dbReference type="RefSeq" id="WP_179479362.1">
    <property type="nucleotide sequence ID" value="NZ_JACCFW010000001.1"/>
</dbReference>
<dbReference type="GO" id="GO:0030163">
    <property type="term" value="P:protein catabolic process"/>
    <property type="evidence" value="ECO:0007669"/>
    <property type="project" value="InterPro"/>
</dbReference>
<dbReference type="SUPFAM" id="SSF50156">
    <property type="entry name" value="PDZ domain-like"/>
    <property type="match status" value="1"/>
</dbReference>
<feature type="active site" evidence="1">
    <location>
        <position position="263"/>
    </location>
</feature>
<proteinExistence type="inferred from homology"/>
<keyword evidence="1" id="KW-0720">Serine protease</keyword>
<dbReference type="EMBL" id="JACCFW010000001">
    <property type="protein sequence ID" value="NYJ73863.1"/>
    <property type="molecule type" value="Genomic_DNA"/>
</dbReference>
<feature type="domain" description="PDZ" evidence="3">
    <location>
        <begin position="155"/>
        <end position="218"/>
    </location>
</feature>
<comment type="catalytic activity">
    <reaction evidence="1">
        <text>Hydrolysis of proteins in presence of ATP.</text>
        <dbReference type="EC" id="3.4.21.53"/>
    </reaction>
</comment>